<gene>
    <name evidence="6" type="ORF">MSBR3_1686</name>
</gene>
<evidence type="ECO:0000256" key="2">
    <source>
        <dbReference type="ARBA" id="ARBA00007958"/>
    </source>
</evidence>
<dbReference type="InterPro" id="IPR023198">
    <property type="entry name" value="PGP-like_dom2"/>
</dbReference>
<dbReference type="InterPro" id="IPR036412">
    <property type="entry name" value="HAD-like_sf"/>
</dbReference>
<evidence type="ECO:0000313" key="7">
    <source>
        <dbReference type="Proteomes" id="UP000033066"/>
    </source>
</evidence>
<dbReference type="Pfam" id="PF00702">
    <property type="entry name" value="Hydrolase"/>
    <property type="match status" value="1"/>
</dbReference>
<comment type="similarity">
    <text evidence="2">Belongs to the HAD-like hydrolase superfamily.</text>
</comment>
<comment type="cofactor">
    <cofactor evidence="1">
        <name>Mg(2+)</name>
        <dbReference type="ChEBI" id="CHEBI:18420"/>
    </cofactor>
</comment>
<reference evidence="6" key="1">
    <citation type="submission" date="2014-07" db="EMBL/GenBank/DDBJ databases">
        <title>Methanogenic archaea and the global carbon cycle.</title>
        <authorList>
            <person name="Henriksen J.R."/>
            <person name="Luke J."/>
            <person name="Reinhart S."/>
            <person name="Benedict M.N."/>
            <person name="Youngblut N.D."/>
            <person name="Metcalf M.E."/>
            <person name="Whitaker R.J."/>
            <person name="Metcalf W.W."/>
        </authorList>
    </citation>
    <scope>NUCLEOTIDE SEQUENCE [LARGE SCALE GENOMIC DNA]</scope>
    <source>
        <strain evidence="6">3</strain>
    </source>
</reference>
<dbReference type="PRINTS" id="PR00413">
    <property type="entry name" value="HADHALOGNASE"/>
</dbReference>
<dbReference type="SUPFAM" id="SSF56784">
    <property type="entry name" value="HAD-like"/>
    <property type="match status" value="1"/>
</dbReference>
<dbReference type="Gene3D" id="3.40.50.1000">
    <property type="entry name" value="HAD superfamily/HAD-like"/>
    <property type="match status" value="1"/>
</dbReference>
<dbReference type="InterPro" id="IPR006439">
    <property type="entry name" value="HAD-SF_hydro_IA"/>
</dbReference>
<dbReference type="GO" id="GO:0044281">
    <property type="term" value="P:small molecule metabolic process"/>
    <property type="evidence" value="ECO:0007669"/>
    <property type="project" value="UniProtKB-ARBA"/>
</dbReference>
<dbReference type="PANTHER" id="PTHR46470">
    <property type="entry name" value="N-ACYLNEURAMINATE-9-PHOSPHATASE"/>
    <property type="match status" value="1"/>
</dbReference>
<dbReference type="PATRIC" id="fig|1434107.4.peg.2177"/>
<dbReference type="STRING" id="1434107.MSBR3_1686"/>
<keyword evidence="4" id="KW-0378">Hydrolase</keyword>
<keyword evidence="3" id="KW-0479">Metal-binding</keyword>
<protein>
    <submittedName>
        <fullName evidence="6">Haloacid dehalogenase-like hydrolase</fullName>
    </submittedName>
</protein>
<dbReference type="SFLD" id="SFLDS00003">
    <property type="entry name" value="Haloacid_Dehalogenase"/>
    <property type="match status" value="1"/>
</dbReference>
<proteinExistence type="inferred from homology"/>
<evidence type="ECO:0000256" key="5">
    <source>
        <dbReference type="ARBA" id="ARBA00022842"/>
    </source>
</evidence>
<dbReference type="GO" id="GO:0016791">
    <property type="term" value="F:phosphatase activity"/>
    <property type="evidence" value="ECO:0007669"/>
    <property type="project" value="TreeGrafter"/>
</dbReference>
<dbReference type="PANTHER" id="PTHR46470:SF2">
    <property type="entry name" value="GLYCERALDEHYDE 3-PHOSPHATE PHOSPHATASE"/>
    <property type="match status" value="1"/>
</dbReference>
<evidence type="ECO:0000313" key="6">
    <source>
        <dbReference type="EMBL" id="AKB82264.1"/>
    </source>
</evidence>
<name>A0A0E3WVZ3_METBA</name>
<accession>A0A0E3WVZ3</accession>
<dbReference type="NCBIfam" id="TIGR01509">
    <property type="entry name" value="HAD-SF-IA-v3"/>
    <property type="match status" value="1"/>
</dbReference>
<evidence type="ECO:0000256" key="1">
    <source>
        <dbReference type="ARBA" id="ARBA00001946"/>
    </source>
</evidence>
<sequence>MKRDLGGKSISGNHRPDVSKDEVTFLSHSLAKGEEAFESCHIKGVIFDCYETLIDIHTEEHSLETYKVLSAWLAYQGVKIEPEKLWDTYMFKVRQKMENSREVYPEIKVEEIFSEICKENSIWNIDEKGLGVEASRVFRAASIRKLRAFPQSIKMIEHCINIPKCVISNGQRVFSELELRFLGLHDYFDFVIFSSDVGYKKPDLRLFMTALKRMGFELEPKCVISIGDSDENELEPAKKLGMRAMNIKEAWKQFGLTD</sequence>
<dbReference type="HOGENOM" id="CLU_045011_8_6_2"/>
<dbReference type="Gene3D" id="1.10.150.240">
    <property type="entry name" value="Putative phosphatase, domain 2"/>
    <property type="match status" value="1"/>
</dbReference>
<organism evidence="6 7">
    <name type="scientific">Methanosarcina barkeri 3</name>
    <dbReference type="NCBI Taxonomy" id="1434107"/>
    <lineage>
        <taxon>Archaea</taxon>
        <taxon>Methanobacteriati</taxon>
        <taxon>Methanobacteriota</taxon>
        <taxon>Stenosarchaea group</taxon>
        <taxon>Methanomicrobia</taxon>
        <taxon>Methanosarcinales</taxon>
        <taxon>Methanosarcinaceae</taxon>
        <taxon>Methanosarcina</taxon>
    </lineage>
</organism>
<dbReference type="EMBL" id="CP009517">
    <property type="protein sequence ID" value="AKB82264.1"/>
    <property type="molecule type" value="Genomic_DNA"/>
</dbReference>
<dbReference type="Proteomes" id="UP000033066">
    <property type="component" value="Chromosome"/>
</dbReference>
<dbReference type="InterPro" id="IPR023214">
    <property type="entry name" value="HAD_sf"/>
</dbReference>
<dbReference type="KEGG" id="mbak:MSBR3_1686"/>
<dbReference type="InterPro" id="IPR051400">
    <property type="entry name" value="HAD-like_hydrolase"/>
</dbReference>
<dbReference type="GO" id="GO:0046872">
    <property type="term" value="F:metal ion binding"/>
    <property type="evidence" value="ECO:0007669"/>
    <property type="project" value="UniProtKB-KW"/>
</dbReference>
<dbReference type="NCBIfam" id="TIGR01549">
    <property type="entry name" value="HAD-SF-IA-v1"/>
    <property type="match status" value="1"/>
</dbReference>
<evidence type="ECO:0000256" key="4">
    <source>
        <dbReference type="ARBA" id="ARBA00022801"/>
    </source>
</evidence>
<dbReference type="AlphaFoldDB" id="A0A0E3WVZ3"/>
<keyword evidence="5" id="KW-0460">Magnesium</keyword>
<keyword evidence="7" id="KW-1185">Reference proteome</keyword>
<evidence type="ECO:0000256" key="3">
    <source>
        <dbReference type="ARBA" id="ARBA00022723"/>
    </source>
</evidence>
<dbReference type="SFLD" id="SFLDG01129">
    <property type="entry name" value="C1.5:_HAD__Beta-PGM__Phosphata"/>
    <property type="match status" value="1"/>
</dbReference>